<dbReference type="Proteomes" id="UP000268829">
    <property type="component" value="Unassembled WGS sequence"/>
</dbReference>
<reference evidence="1 2" key="1">
    <citation type="submission" date="2018-10" db="EMBL/GenBank/DDBJ databases">
        <title>Phylogenomics of Brevibacillus.</title>
        <authorList>
            <person name="Dunlap C."/>
        </authorList>
    </citation>
    <scope>NUCLEOTIDE SEQUENCE [LARGE SCALE GENOMIC DNA]</scope>
    <source>
        <strain evidence="1 2">DSM 100115</strain>
    </source>
</reference>
<comment type="caution">
    <text evidence="1">The sequence shown here is derived from an EMBL/GenBank/DDBJ whole genome shotgun (WGS) entry which is preliminary data.</text>
</comment>
<evidence type="ECO:0000313" key="1">
    <source>
        <dbReference type="EMBL" id="RNB59537.1"/>
    </source>
</evidence>
<evidence type="ECO:0000313" key="2">
    <source>
        <dbReference type="Proteomes" id="UP000268829"/>
    </source>
</evidence>
<sequence length="172" mass="18831">MGQAIIRLSELSVESFVTSGVNNNYLVFSPLPYSKQNSSGIDGHIQFNGIVANEIVEADLDVALANPSTDYAFSVGTDNKIKLTFDKSLHASKAEALVALKNVEVVYELGNLKLDGANYSLIARDSTGEEIHRTTPVTLEQATQIISTLDMSRDFNSDGFIRYELVHNFIVT</sequence>
<organism evidence="1 2">
    <name type="scientific">Brevibacillus gelatini</name>
    <dbReference type="NCBI Taxonomy" id="1655277"/>
    <lineage>
        <taxon>Bacteria</taxon>
        <taxon>Bacillati</taxon>
        <taxon>Bacillota</taxon>
        <taxon>Bacilli</taxon>
        <taxon>Bacillales</taxon>
        <taxon>Paenibacillaceae</taxon>
        <taxon>Brevibacillus</taxon>
    </lineage>
</organism>
<accession>A0A3M8B980</accession>
<name>A0A3M8B980_9BACL</name>
<gene>
    <name evidence="1" type="ORF">EDM57_05185</name>
</gene>
<dbReference type="RefSeq" id="WP_122903704.1">
    <property type="nucleotide sequence ID" value="NZ_RHHS01000013.1"/>
</dbReference>
<dbReference type="OrthoDB" id="2592587at2"/>
<proteinExistence type="predicted"/>
<protein>
    <submittedName>
        <fullName evidence="1">Uncharacterized protein</fullName>
    </submittedName>
</protein>
<dbReference type="AlphaFoldDB" id="A0A3M8B980"/>
<dbReference type="EMBL" id="RHHS01000013">
    <property type="protein sequence ID" value="RNB59537.1"/>
    <property type="molecule type" value="Genomic_DNA"/>
</dbReference>
<keyword evidence="2" id="KW-1185">Reference proteome</keyword>